<feature type="compositionally biased region" description="Basic residues" evidence="8">
    <location>
        <begin position="280"/>
        <end position="291"/>
    </location>
</feature>
<dbReference type="Pfam" id="PF00096">
    <property type="entry name" value="zf-C2H2"/>
    <property type="match status" value="4"/>
</dbReference>
<dbReference type="Gene3D" id="3.30.160.60">
    <property type="entry name" value="Classic Zinc Finger"/>
    <property type="match status" value="6"/>
</dbReference>
<keyword evidence="11" id="KW-1185">Reference proteome</keyword>
<dbReference type="InterPro" id="IPR013087">
    <property type="entry name" value="Znf_C2H2_type"/>
</dbReference>
<feature type="region of interest" description="Disordered" evidence="8">
    <location>
        <begin position="123"/>
        <end position="299"/>
    </location>
</feature>
<dbReference type="PANTHER" id="PTHR24379:SF121">
    <property type="entry name" value="C2H2-TYPE DOMAIN-CONTAINING PROTEIN"/>
    <property type="match status" value="1"/>
</dbReference>
<dbReference type="SMART" id="SM00355">
    <property type="entry name" value="ZnF_C2H2"/>
    <property type="match status" value="7"/>
</dbReference>
<keyword evidence="4" id="KW-0862">Zinc</keyword>
<evidence type="ECO:0000256" key="5">
    <source>
        <dbReference type="ARBA" id="ARBA00023015"/>
    </source>
</evidence>
<dbReference type="RefSeq" id="XP_017869847.1">
    <property type="nucleotide sequence ID" value="XM_018014358.1"/>
</dbReference>
<feature type="compositionally biased region" description="Basic and acidic residues" evidence="8">
    <location>
        <begin position="202"/>
        <end position="214"/>
    </location>
</feature>
<dbReference type="PANTHER" id="PTHR24379">
    <property type="entry name" value="KRAB AND ZINC FINGER DOMAIN-CONTAINING"/>
    <property type="match status" value="1"/>
</dbReference>
<evidence type="ECO:0000256" key="4">
    <source>
        <dbReference type="ARBA" id="ARBA00022833"/>
    </source>
</evidence>
<feature type="domain" description="C2H2-type" evidence="10">
    <location>
        <begin position="426"/>
        <end position="453"/>
    </location>
</feature>
<dbReference type="GeneID" id="108618375"/>
<keyword evidence="2" id="KW-0677">Repeat</keyword>
<sequence length="588" mass="66864">MKHCVCLAIGLLALLAATSCTALPMANEEELVSLDSMEQGQPGQAHAQELPHILKIAPKQQTNEEPEPIKSNVYDTIVEQLRAAGVNTSEQKPLNTLSYKELTRLLALWHMAQGRNYYEAGNNRAQPEAELEPELEAEAEAEVEQVNHDRRKKKSNSKVAAHTDAEEEPEGVSKQKPASSSYSTEVKEEPLAAGGEQQLSIKQERQRADSIKVDEDYETEAATADLFHSADEEEDADEESELDEEDDEAEDEEEANAELDEDNPKLTQVEIVREYLQKPTKGKQRRRRRKQTQSETEANPENRCDVCLRTFSRHCHLLRHKLSHLEKKPHSCPHCPKAFARSDHLKAHVQSLHGNKEHKCVLCDAAFTRADALDRHKMSKHNGEGLDASNELKLQMSEHTCEYCSKRFSSKTYLRKHTLLHTEFLYACKSCDETFKERQQLRSHEKTHTGQRNFLCCICGDSFARNDYLRVHMRRHNGEKPYKCRYCIKAFPRATDLKVPHGHQAQSVQHLRQEFPSCLQSDHTYAHPYGRTSVQVRSVPQELQPEQRSEGPHTTAYGRAVQVPPLRCLLPAALSHAQPLPECPQQAH</sequence>
<evidence type="ECO:0000256" key="7">
    <source>
        <dbReference type="PROSITE-ProRule" id="PRU00042"/>
    </source>
</evidence>
<keyword evidence="5" id="KW-0805">Transcription regulation</keyword>
<keyword evidence="1" id="KW-0479">Metal-binding</keyword>
<feature type="domain" description="C2H2-type" evidence="10">
    <location>
        <begin position="302"/>
        <end position="329"/>
    </location>
</feature>
<keyword evidence="6" id="KW-0804">Transcription</keyword>
<protein>
    <submittedName>
        <fullName evidence="12">Zinc finger protein 420-like isoform X2</fullName>
    </submittedName>
</protein>
<feature type="compositionally biased region" description="Acidic residues" evidence="8">
    <location>
        <begin position="129"/>
        <end position="143"/>
    </location>
</feature>
<feature type="domain" description="C2H2-type" evidence="10">
    <location>
        <begin position="454"/>
        <end position="481"/>
    </location>
</feature>
<dbReference type="SUPFAM" id="SSF57667">
    <property type="entry name" value="beta-beta-alpha zinc fingers"/>
    <property type="match status" value="3"/>
</dbReference>
<reference evidence="11" key="2">
    <citation type="journal article" date="2016" name="G3 (Bethesda)">
        <title>Genome Evolution in Three Species of Cactophilic Drosophila.</title>
        <authorList>
            <person name="Sanchez-Flores A."/>
            <person name="Penazola F."/>
            <person name="Carpinteyro-Ponce J."/>
            <person name="Nazario-Yepiz N."/>
            <person name="Abreu-Goodger C."/>
            <person name="Machado C.A."/>
            <person name="Markow T.A."/>
        </authorList>
    </citation>
    <scope>NUCLEOTIDE SEQUENCE [LARGE SCALE GENOMIC DNA]</scope>
</reference>
<evidence type="ECO:0000256" key="9">
    <source>
        <dbReference type="SAM" id="SignalP"/>
    </source>
</evidence>
<gene>
    <name evidence="12" type="primary">LOC108618375</name>
</gene>
<evidence type="ECO:0000259" key="10">
    <source>
        <dbReference type="PROSITE" id="PS50157"/>
    </source>
</evidence>
<evidence type="ECO:0000256" key="6">
    <source>
        <dbReference type="ARBA" id="ARBA00023163"/>
    </source>
</evidence>
<feature type="chain" id="PRO_5046965215" evidence="9">
    <location>
        <begin position="23"/>
        <end position="588"/>
    </location>
</feature>
<feature type="signal peptide" evidence="9">
    <location>
        <begin position="1"/>
        <end position="22"/>
    </location>
</feature>
<feature type="domain" description="C2H2-type" evidence="10">
    <location>
        <begin position="330"/>
        <end position="358"/>
    </location>
</feature>
<evidence type="ECO:0000256" key="1">
    <source>
        <dbReference type="ARBA" id="ARBA00022723"/>
    </source>
</evidence>
<organism evidence="11 12">
    <name type="scientific">Drosophila arizonae</name>
    <name type="common">Fruit fly</name>
    <dbReference type="NCBI Taxonomy" id="7263"/>
    <lineage>
        <taxon>Eukaryota</taxon>
        <taxon>Metazoa</taxon>
        <taxon>Ecdysozoa</taxon>
        <taxon>Arthropoda</taxon>
        <taxon>Hexapoda</taxon>
        <taxon>Insecta</taxon>
        <taxon>Pterygota</taxon>
        <taxon>Neoptera</taxon>
        <taxon>Endopterygota</taxon>
        <taxon>Diptera</taxon>
        <taxon>Brachycera</taxon>
        <taxon>Muscomorpha</taxon>
        <taxon>Ephydroidea</taxon>
        <taxon>Drosophilidae</taxon>
        <taxon>Drosophila</taxon>
    </lineage>
</organism>
<reference evidence="11" key="1">
    <citation type="journal article" date="1997" name="Nucleic Acids Res.">
        <title>tRNAscan-SE: a program for improved detection of transfer RNA genes in genomic sequence.</title>
        <authorList>
            <person name="Lowe T.M."/>
            <person name="Eddy S.R."/>
        </authorList>
    </citation>
    <scope>NUCLEOTIDE SEQUENCE [LARGE SCALE GENOMIC DNA]</scope>
</reference>
<feature type="domain" description="C2H2-type" evidence="10">
    <location>
        <begin position="399"/>
        <end position="422"/>
    </location>
</feature>
<keyword evidence="3 7" id="KW-0863">Zinc-finger</keyword>
<proteinExistence type="predicted"/>
<evidence type="ECO:0000256" key="8">
    <source>
        <dbReference type="SAM" id="MobiDB-lite"/>
    </source>
</evidence>
<evidence type="ECO:0000256" key="2">
    <source>
        <dbReference type="ARBA" id="ARBA00022737"/>
    </source>
</evidence>
<reference evidence="12" key="3">
    <citation type="submission" date="2025-08" db="UniProtKB">
        <authorList>
            <consortium name="RefSeq"/>
        </authorList>
    </citation>
    <scope>IDENTIFICATION</scope>
    <source>
        <tissue evidence="12">Whole organism</tissue>
    </source>
</reference>
<dbReference type="InterPro" id="IPR036236">
    <property type="entry name" value="Znf_C2H2_sf"/>
</dbReference>
<dbReference type="PROSITE" id="PS00028">
    <property type="entry name" value="ZINC_FINGER_C2H2_1"/>
    <property type="match status" value="5"/>
</dbReference>
<dbReference type="PROSITE" id="PS50157">
    <property type="entry name" value="ZINC_FINGER_C2H2_2"/>
    <property type="match status" value="6"/>
</dbReference>
<feature type="domain" description="C2H2-type" evidence="10">
    <location>
        <begin position="358"/>
        <end position="386"/>
    </location>
</feature>
<feature type="compositionally biased region" description="Acidic residues" evidence="8">
    <location>
        <begin position="231"/>
        <end position="261"/>
    </location>
</feature>
<evidence type="ECO:0000256" key="3">
    <source>
        <dbReference type="ARBA" id="ARBA00022771"/>
    </source>
</evidence>
<keyword evidence="9" id="KW-0732">Signal</keyword>
<accession>A0ABM1PRL1</accession>
<name>A0ABM1PRL1_DROAR</name>
<evidence type="ECO:0000313" key="12">
    <source>
        <dbReference type="RefSeq" id="XP_017869847.1"/>
    </source>
</evidence>
<dbReference type="PROSITE" id="PS51257">
    <property type="entry name" value="PROKAR_LIPOPROTEIN"/>
    <property type="match status" value="1"/>
</dbReference>
<evidence type="ECO:0000313" key="11">
    <source>
        <dbReference type="Proteomes" id="UP000694904"/>
    </source>
</evidence>
<dbReference type="Proteomes" id="UP000694904">
    <property type="component" value="Chromosome X"/>
</dbReference>